<dbReference type="GO" id="GO:0016616">
    <property type="term" value="F:oxidoreductase activity, acting on the CH-OH group of donors, NAD or NADP as acceptor"/>
    <property type="evidence" value="ECO:0007669"/>
    <property type="project" value="InterPro"/>
</dbReference>
<dbReference type="GO" id="GO:0044550">
    <property type="term" value="P:secondary metabolite biosynthetic process"/>
    <property type="evidence" value="ECO:0007669"/>
    <property type="project" value="UniProtKB-ARBA"/>
</dbReference>
<evidence type="ECO:0000256" key="2">
    <source>
        <dbReference type="PIRSR" id="PIRSR000097-1"/>
    </source>
</evidence>
<dbReference type="AlphaFoldDB" id="A0A6L2NQP4"/>
<dbReference type="SUPFAM" id="SSF51430">
    <property type="entry name" value="NAD(P)-linked oxidoreductase"/>
    <property type="match status" value="1"/>
</dbReference>
<dbReference type="InterPro" id="IPR020471">
    <property type="entry name" value="AKR"/>
</dbReference>
<dbReference type="Pfam" id="PF00248">
    <property type="entry name" value="Aldo_ket_red"/>
    <property type="match status" value="1"/>
</dbReference>
<dbReference type="PRINTS" id="PR00069">
    <property type="entry name" value="ALDKETRDTASE"/>
</dbReference>
<protein>
    <submittedName>
        <fullName evidence="6">D-galacturonate reductase-like</fullName>
    </submittedName>
</protein>
<feature type="active site" description="Proton donor" evidence="2">
    <location>
        <position position="57"/>
    </location>
</feature>
<evidence type="ECO:0000313" key="6">
    <source>
        <dbReference type="EMBL" id="GEU88493.1"/>
    </source>
</evidence>
<feature type="site" description="Lowers pKa of active site Tyr" evidence="4">
    <location>
        <position position="87"/>
    </location>
</feature>
<name>A0A6L2NQP4_TANCI</name>
<sequence>MSIPGVSIKTSEGAPLNMPIIGMGTSTIPAAPTTTVTAALVEAIKVGYRHFDTAALYGSEEPLGLAINEALRLGLIASRDELFITTKLWCNATQRHLVLPALKKSLSELRLEYVDLYLIHGPLRLTQEVFQMPIPKDSIFHIDIKTVWEAMEECVNLGLTKAIGVSNFSSKRLQEILSFARIPPVVNQVEMNPLWQQKELKSFCEANNIILTAYAPLGANGNSWGDNRIFECNVLEDIAKSRGKTTAQVSLRWLYEQGVTMIPKSYNTRRMKENLDIFDWSLTKEELMKISKLPQRKGFYISSMTEASDVVREIDAEL</sequence>
<dbReference type="PIRSF" id="PIRSF000097">
    <property type="entry name" value="AKR"/>
    <property type="match status" value="1"/>
</dbReference>
<evidence type="ECO:0000256" key="1">
    <source>
        <dbReference type="ARBA" id="ARBA00023002"/>
    </source>
</evidence>
<keyword evidence="1" id="KW-0560">Oxidoreductase</keyword>
<evidence type="ECO:0000256" key="3">
    <source>
        <dbReference type="PIRSR" id="PIRSR000097-2"/>
    </source>
</evidence>
<proteinExistence type="predicted"/>
<dbReference type="CDD" id="cd19124">
    <property type="entry name" value="AKR_AKR4A_4B"/>
    <property type="match status" value="1"/>
</dbReference>
<dbReference type="InterPro" id="IPR044497">
    <property type="entry name" value="AKR4A/B"/>
</dbReference>
<dbReference type="InterPro" id="IPR018170">
    <property type="entry name" value="Aldo/ket_reductase_CS"/>
</dbReference>
<dbReference type="Gene3D" id="3.20.20.100">
    <property type="entry name" value="NADP-dependent oxidoreductase domain"/>
    <property type="match status" value="1"/>
</dbReference>
<dbReference type="PANTHER" id="PTHR11732">
    <property type="entry name" value="ALDO/KETO REDUCTASE"/>
    <property type="match status" value="1"/>
</dbReference>
<gene>
    <name evidence="6" type="ORF">Tci_060471</name>
</gene>
<dbReference type="PROSITE" id="PS00063">
    <property type="entry name" value="ALDOKETO_REDUCTASE_3"/>
    <property type="match status" value="1"/>
</dbReference>
<dbReference type="FunFam" id="3.20.20.100:FF:000014">
    <property type="entry name" value="NAD(P)-linked oxidoreductase superfamily protein"/>
    <property type="match status" value="1"/>
</dbReference>
<dbReference type="EMBL" id="BKCJ010009762">
    <property type="protein sequence ID" value="GEU88493.1"/>
    <property type="molecule type" value="Genomic_DNA"/>
</dbReference>
<evidence type="ECO:0000256" key="4">
    <source>
        <dbReference type="PIRSR" id="PIRSR000097-3"/>
    </source>
</evidence>
<dbReference type="PROSITE" id="PS00798">
    <property type="entry name" value="ALDOKETO_REDUCTASE_1"/>
    <property type="match status" value="1"/>
</dbReference>
<dbReference type="InterPro" id="IPR036812">
    <property type="entry name" value="NAD(P)_OxRdtase_dom_sf"/>
</dbReference>
<feature type="domain" description="NADP-dependent oxidoreductase" evidence="5">
    <location>
        <begin position="21"/>
        <end position="292"/>
    </location>
</feature>
<feature type="binding site" evidence="3">
    <location>
        <position position="120"/>
    </location>
    <ligand>
        <name>substrate</name>
    </ligand>
</feature>
<comment type="caution">
    <text evidence="6">The sequence shown here is derived from an EMBL/GenBank/DDBJ whole genome shotgun (WGS) entry which is preliminary data.</text>
</comment>
<dbReference type="PROSITE" id="PS00062">
    <property type="entry name" value="ALDOKETO_REDUCTASE_2"/>
    <property type="match status" value="1"/>
</dbReference>
<dbReference type="InterPro" id="IPR023210">
    <property type="entry name" value="NADP_OxRdtase_dom"/>
</dbReference>
<reference evidence="6" key="1">
    <citation type="journal article" date="2019" name="Sci. Rep.">
        <title>Draft genome of Tanacetum cinerariifolium, the natural source of mosquito coil.</title>
        <authorList>
            <person name="Yamashiro T."/>
            <person name="Shiraishi A."/>
            <person name="Satake H."/>
            <person name="Nakayama K."/>
        </authorList>
    </citation>
    <scope>NUCLEOTIDE SEQUENCE</scope>
</reference>
<organism evidence="6">
    <name type="scientific">Tanacetum cinerariifolium</name>
    <name type="common">Dalmatian daisy</name>
    <name type="synonym">Chrysanthemum cinerariifolium</name>
    <dbReference type="NCBI Taxonomy" id="118510"/>
    <lineage>
        <taxon>Eukaryota</taxon>
        <taxon>Viridiplantae</taxon>
        <taxon>Streptophyta</taxon>
        <taxon>Embryophyta</taxon>
        <taxon>Tracheophyta</taxon>
        <taxon>Spermatophyta</taxon>
        <taxon>Magnoliopsida</taxon>
        <taxon>eudicotyledons</taxon>
        <taxon>Gunneridae</taxon>
        <taxon>Pentapetalae</taxon>
        <taxon>asterids</taxon>
        <taxon>campanulids</taxon>
        <taxon>Asterales</taxon>
        <taxon>Asteraceae</taxon>
        <taxon>Asteroideae</taxon>
        <taxon>Anthemideae</taxon>
        <taxon>Anthemidinae</taxon>
        <taxon>Tanacetum</taxon>
    </lineage>
</organism>
<evidence type="ECO:0000259" key="5">
    <source>
        <dbReference type="Pfam" id="PF00248"/>
    </source>
</evidence>
<accession>A0A6L2NQP4</accession>